<keyword evidence="1" id="KW-0479">Metal-binding</keyword>
<dbReference type="GO" id="GO:0042734">
    <property type="term" value="C:presynaptic membrane"/>
    <property type="evidence" value="ECO:0007669"/>
    <property type="project" value="TreeGrafter"/>
</dbReference>
<dbReference type="InterPro" id="IPR037302">
    <property type="entry name" value="Unc-13_C2B"/>
</dbReference>
<dbReference type="Pfam" id="PF06292">
    <property type="entry name" value="MUN"/>
    <property type="match status" value="1"/>
</dbReference>
<evidence type="ECO:0000313" key="13">
    <source>
        <dbReference type="WBParaSite" id="ACRNAN_Path_1109.g4272.t2"/>
    </source>
</evidence>
<dbReference type="SMART" id="SM00239">
    <property type="entry name" value="C2"/>
    <property type="match status" value="3"/>
</dbReference>
<dbReference type="GO" id="GO:0017075">
    <property type="term" value="F:syntaxin-1 binding"/>
    <property type="evidence" value="ECO:0007669"/>
    <property type="project" value="TreeGrafter"/>
</dbReference>
<keyword evidence="4" id="KW-0862">Zinc</keyword>
<dbReference type="PROSITE" id="PS00479">
    <property type="entry name" value="ZF_DAG_PE_1"/>
    <property type="match status" value="1"/>
</dbReference>
<dbReference type="GO" id="GO:0098831">
    <property type="term" value="C:presynaptic active zone cytoplasmic component"/>
    <property type="evidence" value="ECO:0007669"/>
    <property type="project" value="TreeGrafter"/>
</dbReference>
<dbReference type="InterPro" id="IPR010439">
    <property type="entry name" value="MUN_dom"/>
</dbReference>
<dbReference type="PANTHER" id="PTHR10480">
    <property type="entry name" value="PROTEIN UNC-13 HOMOLOG"/>
    <property type="match status" value="1"/>
</dbReference>
<dbReference type="PROSITE" id="PS50081">
    <property type="entry name" value="ZF_DAG_PE_2"/>
    <property type="match status" value="1"/>
</dbReference>
<feature type="domain" description="MHD1" evidence="9">
    <location>
        <begin position="1300"/>
        <end position="1443"/>
    </location>
</feature>
<feature type="domain" description="Phorbol-ester/DAG-type" evidence="8">
    <location>
        <begin position="781"/>
        <end position="831"/>
    </location>
</feature>
<dbReference type="SMART" id="SM00109">
    <property type="entry name" value="C1"/>
    <property type="match status" value="1"/>
</dbReference>
<dbReference type="Proteomes" id="UP000887540">
    <property type="component" value="Unplaced"/>
</dbReference>
<keyword evidence="2" id="KW-0677">Repeat</keyword>
<dbReference type="Pfam" id="PF00130">
    <property type="entry name" value="C1_1"/>
    <property type="match status" value="1"/>
</dbReference>
<dbReference type="GO" id="GO:0019992">
    <property type="term" value="F:diacylglycerol binding"/>
    <property type="evidence" value="ECO:0007669"/>
    <property type="project" value="InterPro"/>
</dbReference>
<dbReference type="PROSITE" id="PS51259">
    <property type="entry name" value="MHD2"/>
    <property type="match status" value="1"/>
</dbReference>
<dbReference type="GO" id="GO:0031594">
    <property type="term" value="C:neuromuscular junction"/>
    <property type="evidence" value="ECO:0007669"/>
    <property type="project" value="TreeGrafter"/>
</dbReference>
<sequence>MSLLCVTIKKARLQGSSEDFHSYVTVKLQNVKSTTVAVRGIQPCWEQEFIFETNRLDHGLMVELWNKGVLWDKLIGVNYMPLTTVQYSATSGAGKWLQIDQDLETRNGQTVGTSKPTGHSVLVDVRFELPFAGISEDSDYTSEVSFPNHHQPNSSIHQWSSHLHPNRSGNGKRNGYSDNGTPTTTHPHDNDRYHREDSRHRLDLDPDIREEYAMYDDYAQDSHYYDKYQIDTRENSHEAIVATASDYDEVEPAPYRAPHRTPDYTSANSSSRYFQPGERRSGYYQGIPEDDVHSPTSPIEPESHDDDYYDRKEQSYDKPGNNRTVQSPREGYDESDIDDGRRPYSSRRRTYDSESDGYGYSGVPSSSRRGRSHHTDSRSNSSATMERRYDSESDTGGIGSASGYRYESDYPSTVEERLEPTTSTRRIQAEFSDRSSPRNAPISNPTTYGTSYQTPNGYVTNRLDAQQPNSSTAYGGYESYASDGATTTTLDDYRRVPAGSLSGYSSANQFNTPTPTEDFPLKKTKSPPRNRDDYAMPPSTSYDRFDEEQEDIERSFAQAAQNRSEWSEHEPLSYNSRPMPKANNRASIYTSDSQDFQMEEADEFAIGNVEFPLVNSAVRYHQDFQPAAETVVSHPTEVYRYDSVTTEQQEPVVATTSALMNQEQNGRSSSSTKQRRDFRELWRWAYKEACREAGIMSTLLDVDSGDRANAFYKSIDAMPNMNVLSTKKSIPLVSELTMATKRAQAGLANAAKTTFGDTELVNLVYRKTLQALIYPISATTPHNFVTTNFQTPTWCQECDGLLWGLARQGIRCSECGVKVHEKCRDLLSADCLQRAAEKSSKHGEGDRAQNLIAVIRDRMKIQERNKPEIFETIRVDFHMDEKTQQETLKQVKTSILEGNSKWSAKIQLTIICAKGLIAKDKTGKSDPYVTVQVAKTKKRTRTIHQELNPVWNEKFTFECHNSTDRIKVRVWDEDDDFKSKLRQKLTRESDDFLGQTIIEVRTLSGEMDVWYNLEKRTDKSAVSGAIRLHINVEIKGEEKLAPYHLQYTCLHEHLFLSICKEDDEVKLPEAKGDDSWKVYFDDTGQEVVEEFAMRYGIESIYMAMSHFACLATRYMCPGVPAALSQLLANINAYYAHASANFCSAPDRFNASNFGKDRFVKLLDQLHNSLRIDLSMYRKYFPSNSPTKLRDLKSTVDLLTSITFFRMKVLELASPPRASHVVRECVKNCMDTTYQLVFDACCDENGPPSSESVKFWFDFLNYIVTVIEEDKNIYTPALNQFPQELNVGNLSAATLWELYKIDLKTALEEHAKTKTCTTTEYMNLYFKVKRFYFQYIVDLPQYKASIPVFPEWFVPFVMDWLNENDEHSLEILRNAYNRDKADNFPQSSEHTKFSNSVVDVFTKLNEDLRLLKQMDCPNPEVYAEMMRRFSKTLNKVLLAYADMVQKDIGHYLNNEKLSCILMNNVQQLRVNLEKIFGDMGGNELDPEASKVLNNLQKKLNNVLDKLSRQFVASLQPNIQQQINKLGTLLTKIKGPQLQKSQVQPEVDAVLEPLMDLLEDSLQKYAQQCEKTVLKYILKELWRITIISMEKLVVLPPLSDKALLKQLPNAKIGDVTKLMSTHLKDVKGMSSVKEMMDIARESEKSLTPKQCTVLDAALDAIILCFHAGGQGLKKVFFEKSPELQSLKYALSLYTQTTEQIMRTFITTQKQQDLPSQEQPVGEISVQVDLFSHPATGEQRVTVKILAANDLRWQTTGVFKPFVEVHLVGPHLADKKRKVATKSKAGDWAPKFNETFQFFLGNEGEPEHYELMFQVKDYCFAREDRIVGVGILQLTQVAEQGSCACWVQLGKRLHIDETGLILLRILSQRQTDELAKEFVRLKSECRHETESTLASSASSQQINR</sequence>
<dbReference type="GO" id="GO:0005509">
    <property type="term" value="F:calcium ion binding"/>
    <property type="evidence" value="ECO:0007669"/>
    <property type="project" value="InterPro"/>
</dbReference>
<dbReference type="FunFam" id="1.10.357.50:FF:000001">
    <property type="entry name" value="Protein unc-13 homolog B"/>
    <property type="match status" value="1"/>
</dbReference>
<dbReference type="InterPro" id="IPR014772">
    <property type="entry name" value="Munc13_dom-2"/>
</dbReference>
<dbReference type="CDD" id="cd04027">
    <property type="entry name" value="C2B_Munc13"/>
    <property type="match status" value="1"/>
</dbReference>
<dbReference type="WBParaSite" id="ACRNAN_Path_1109.g4272.t2">
    <property type="protein sequence ID" value="ACRNAN_Path_1109.g4272.t2"/>
    <property type="gene ID" value="ACRNAN_Path_1109.g4272"/>
</dbReference>
<feature type="domain" description="MHD2" evidence="10">
    <location>
        <begin position="1546"/>
        <end position="1702"/>
    </location>
</feature>
<evidence type="ECO:0000256" key="4">
    <source>
        <dbReference type="ARBA" id="ARBA00022833"/>
    </source>
</evidence>
<reference evidence="12 13" key="1">
    <citation type="submission" date="2022-11" db="UniProtKB">
        <authorList>
            <consortium name="WormBaseParasite"/>
        </authorList>
    </citation>
    <scope>IDENTIFICATION</scope>
</reference>
<dbReference type="InterPro" id="IPR000008">
    <property type="entry name" value="C2_dom"/>
</dbReference>
<keyword evidence="5" id="KW-0106">Calcium</keyword>
<evidence type="ECO:0000259" key="7">
    <source>
        <dbReference type="PROSITE" id="PS50004"/>
    </source>
</evidence>
<evidence type="ECO:0000313" key="12">
    <source>
        <dbReference type="WBParaSite" id="ACRNAN_Path_1109.g4272.t1"/>
    </source>
</evidence>
<feature type="compositionally biased region" description="Polar residues" evidence="6">
    <location>
        <begin position="263"/>
        <end position="273"/>
    </location>
</feature>
<dbReference type="PANTHER" id="PTHR10480:SF12">
    <property type="entry name" value="UNC-13, ISOFORM E"/>
    <property type="match status" value="1"/>
</dbReference>
<dbReference type="PROSITE" id="PS50004">
    <property type="entry name" value="C2"/>
    <property type="match status" value="3"/>
</dbReference>
<dbReference type="PROSITE" id="PS51258">
    <property type="entry name" value="MHD1"/>
    <property type="match status" value="1"/>
</dbReference>
<dbReference type="SUPFAM" id="SSF49562">
    <property type="entry name" value="C2 domain (Calcium/lipid-binding domain, CaLB)"/>
    <property type="match status" value="3"/>
</dbReference>
<dbReference type="Pfam" id="PF00168">
    <property type="entry name" value="C2"/>
    <property type="match status" value="3"/>
</dbReference>
<dbReference type="PRINTS" id="PR00008">
    <property type="entry name" value="DAGPEDOMAIN"/>
</dbReference>
<dbReference type="Gene3D" id="1.10.357.50">
    <property type="match status" value="1"/>
</dbReference>
<dbReference type="GO" id="GO:0016082">
    <property type="term" value="P:synaptic vesicle priming"/>
    <property type="evidence" value="ECO:0007669"/>
    <property type="project" value="TreeGrafter"/>
</dbReference>
<dbReference type="FunFam" id="2.60.40.150:FF:000031">
    <property type="entry name" value="Protein unc-13 homolog B"/>
    <property type="match status" value="1"/>
</dbReference>
<dbReference type="GO" id="GO:0061789">
    <property type="term" value="P:dense core granule priming"/>
    <property type="evidence" value="ECO:0007669"/>
    <property type="project" value="TreeGrafter"/>
</dbReference>
<feature type="region of interest" description="Disordered" evidence="6">
    <location>
        <begin position="562"/>
        <end position="582"/>
    </location>
</feature>
<accession>A0A914BVP0</accession>
<feature type="compositionally biased region" description="Polar residues" evidence="6">
    <location>
        <begin position="437"/>
        <end position="473"/>
    </location>
</feature>
<dbReference type="Gene3D" id="1.20.58.1100">
    <property type="match status" value="1"/>
</dbReference>
<feature type="region of interest" description="Disordered" evidence="6">
    <location>
        <begin position="140"/>
        <end position="203"/>
    </location>
</feature>
<evidence type="ECO:0000313" key="11">
    <source>
        <dbReference type="Proteomes" id="UP000887540"/>
    </source>
</evidence>
<organism evidence="11 12">
    <name type="scientific">Acrobeloides nanus</name>
    <dbReference type="NCBI Taxonomy" id="290746"/>
    <lineage>
        <taxon>Eukaryota</taxon>
        <taxon>Metazoa</taxon>
        <taxon>Ecdysozoa</taxon>
        <taxon>Nematoda</taxon>
        <taxon>Chromadorea</taxon>
        <taxon>Rhabditida</taxon>
        <taxon>Tylenchina</taxon>
        <taxon>Cephalobomorpha</taxon>
        <taxon>Cephaloboidea</taxon>
        <taxon>Cephalobidae</taxon>
        <taxon>Acrobeloides</taxon>
    </lineage>
</organism>
<evidence type="ECO:0000256" key="5">
    <source>
        <dbReference type="ARBA" id="ARBA00022837"/>
    </source>
</evidence>
<dbReference type="InterPro" id="IPR014770">
    <property type="entry name" value="Munc13_1"/>
</dbReference>
<dbReference type="GO" id="GO:0016081">
    <property type="term" value="P:synaptic vesicle docking"/>
    <property type="evidence" value="ECO:0007669"/>
    <property type="project" value="TreeGrafter"/>
</dbReference>
<feature type="compositionally biased region" description="Polar residues" evidence="6">
    <location>
        <begin position="141"/>
        <end position="185"/>
    </location>
</feature>
<dbReference type="GO" id="GO:0005543">
    <property type="term" value="F:phospholipid binding"/>
    <property type="evidence" value="ECO:0007669"/>
    <property type="project" value="InterPro"/>
</dbReference>
<evidence type="ECO:0000259" key="10">
    <source>
        <dbReference type="PROSITE" id="PS51259"/>
    </source>
</evidence>
<dbReference type="PRINTS" id="PR00360">
    <property type="entry name" value="C2DOMAIN"/>
</dbReference>
<dbReference type="CDD" id="cd08394">
    <property type="entry name" value="C2A_Munc13"/>
    <property type="match status" value="1"/>
</dbReference>
<feature type="region of interest" description="Disordered" evidence="6">
    <location>
        <begin position="250"/>
        <end position="480"/>
    </location>
</feature>
<feature type="compositionally biased region" description="Low complexity" evidence="6">
    <location>
        <begin position="356"/>
        <end position="367"/>
    </location>
</feature>
<evidence type="ECO:0000259" key="9">
    <source>
        <dbReference type="PROSITE" id="PS51258"/>
    </source>
</evidence>
<protein>
    <submittedName>
        <fullName evidence="12 13">Phorbol ester/diacylglycerol-binding protein unc-13</fullName>
    </submittedName>
</protein>
<dbReference type="GO" id="GO:0005516">
    <property type="term" value="F:calmodulin binding"/>
    <property type="evidence" value="ECO:0007669"/>
    <property type="project" value="TreeGrafter"/>
</dbReference>
<dbReference type="FunFam" id="2.60.40.150:FF:000014">
    <property type="entry name" value="protein unc-13 homolog B"/>
    <property type="match status" value="1"/>
</dbReference>
<proteinExistence type="predicted"/>
<name>A0A914BVP0_9BILA</name>
<dbReference type="InterPro" id="IPR002219">
    <property type="entry name" value="PKC_DAG/PE"/>
</dbReference>
<feature type="domain" description="C2" evidence="7">
    <location>
        <begin position="887"/>
        <end position="1011"/>
    </location>
</feature>
<dbReference type="GO" id="GO:0035249">
    <property type="term" value="P:synaptic transmission, glutamatergic"/>
    <property type="evidence" value="ECO:0007669"/>
    <property type="project" value="TreeGrafter"/>
</dbReference>
<evidence type="ECO:0000256" key="6">
    <source>
        <dbReference type="SAM" id="MobiDB-lite"/>
    </source>
</evidence>
<dbReference type="Gene3D" id="2.60.40.150">
    <property type="entry name" value="C2 domain"/>
    <property type="match status" value="3"/>
</dbReference>
<feature type="region of interest" description="Disordered" evidence="6">
    <location>
        <begin position="500"/>
        <end position="550"/>
    </location>
</feature>
<evidence type="ECO:0000256" key="1">
    <source>
        <dbReference type="ARBA" id="ARBA00022723"/>
    </source>
</evidence>
<dbReference type="GO" id="GO:0099525">
    <property type="term" value="P:presynaptic dense core vesicle exocytosis"/>
    <property type="evidence" value="ECO:0007669"/>
    <property type="project" value="TreeGrafter"/>
</dbReference>
<feature type="compositionally biased region" description="Basic and acidic residues" evidence="6">
    <location>
        <begin position="186"/>
        <end position="203"/>
    </location>
</feature>
<dbReference type="InterPro" id="IPR027080">
    <property type="entry name" value="Unc-13"/>
</dbReference>
<feature type="domain" description="C2" evidence="7">
    <location>
        <begin position="1717"/>
        <end position="1844"/>
    </location>
</feature>
<dbReference type="CDD" id="cd08395">
    <property type="entry name" value="C2C_Munc13"/>
    <property type="match status" value="1"/>
</dbReference>
<evidence type="ECO:0000259" key="8">
    <source>
        <dbReference type="PROSITE" id="PS50081"/>
    </source>
</evidence>
<dbReference type="WBParaSite" id="ACRNAN_Path_1109.g4272.t1">
    <property type="protein sequence ID" value="ACRNAN_Path_1109.g4272.t1"/>
    <property type="gene ID" value="ACRNAN_Path_1109.g4272"/>
</dbReference>
<evidence type="ECO:0000256" key="3">
    <source>
        <dbReference type="ARBA" id="ARBA00022771"/>
    </source>
</evidence>
<keyword evidence="3" id="KW-0863">Zinc-finger</keyword>
<dbReference type="GO" id="GO:0008270">
    <property type="term" value="F:zinc ion binding"/>
    <property type="evidence" value="ECO:0007669"/>
    <property type="project" value="UniProtKB-KW"/>
</dbReference>
<feature type="compositionally biased region" description="Polar residues" evidence="6">
    <location>
        <begin position="502"/>
        <end position="515"/>
    </location>
</feature>
<dbReference type="GO" id="GO:0030672">
    <property type="term" value="C:synaptic vesicle membrane"/>
    <property type="evidence" value="ECO:0007669"/>
    <property type="project" value="TreeGrafter"/>
</dbReference>
<dbReference type="FunFam" id="2.60.40.150:FF:000002">
    <property type="entry name" value="Protein unc-13 homolog B"/>
    <property type="match status" value="1"/>
</dbReference>
<dbReference type="FunFam" id="3.30.60.20:FF:000037">
    <property type="entry name" value="RAS guanyl releasing protein 4"/>
    <property type="match status" value="1"/>
</dbReference>
<evidence type="ECO:0000256" key="2">
    <source>
        <dbReference type="ARBA" id="ARBA00022737"/>
    </source>
</evidence>
<dbReference type="SMART" id="SM01145">
    <property type="entry name" value="DUF1041"/>
    <property type="match status" value="1"/>
</dbReference>
<dbReference type="GO" id="GO:0043195">
    <property type="term" value="C:terminal bouton"/>
    <property type="evidence" value="ECO:0007669"/>
    <property type="project" value="TreeGrafter"/>
</dbReference>
<feature type="compositionally biased region" description="Basic and acidic residues" evidence="6">
    <location>
        <begin position="427"/>
        <end position="436"/>
    </location>
</feature>
<dbReference type="InterPro" id="IPR046349">
    <property type="entry name" value="C1-like_sf"/>
</dbReference>
<dbReference type="InterPro" id="IPR035892">
    <property type="entry name" value="C2_domain_sf"/>
</dbReference>
<dbReference type="InterPro" id="IPR020454">
    <property type="entry name" value="DAG/PE-bd"/>
</dbReference>
<feature type="domain" description="C2" evidence="7">
    <location>
        <begin position="1"/>
        <end position="97"/>
    </location>
</feature>
<keyword evidence="11" id="KW-1185">Reference proteome</keyword>
<dbReference type="SUPFAM" id="SSF57889">
    <property type="entry name" value="Cysteine-rich domain"/>
    <property type="match status" value="1"/>
</dbReference>
<dbReference type="Gene3D" id="3.30.60.20">
    <property type="match status" value="1"/>
</dbReference>